<feature type="region of interest" description="Disordered" evidence="1">
    <location>
        <begin position="1"/>
        <end position="42"/>
    </location>
</feature>
<evidence type="ECO:0000313" key="3">
    <source>
        <dbReference type="Proteomes" id="UP000194139"/>
    </source>
</evidence>
<reference evidence="2 3" key="1">
    <citation type="submission" date="2017-05" db="EMBL/GenBank/DDBJ databases">
        <title>Complete and WGS of Bordetella genogroups.</title>
        <authorList>
            <person name="Spilker T."/>
            <person name="LiPuma J."/>
        </authorList>
    </citation>
    <scope>NUCLEOTIDE SEQUENCE [LARGE SCALE GENOMIC DNA]</scope>
    <source>
        <strain evidence="2 3">AU17164</strain>
    </source>
</reference>
<dbReference type="Pfam" id="PF14063">
    <property type="entry name" value="DUF4254"/>
    <property type="match status" value="1"/>
</dbReference>
<evidence type="ECO:0000313" key="2">
    <source>
        <dbReference type="EMBL" id="ARP85458.1"/>
    </source>
</evidence>
<gene>
    <name evidence="2" type="ORF">CAL13_03930</name>
</gene>
<proteinExistence type="predicted"/>
<dbReference type="EMBL" id="CP021109">
    <property type="protein sequence ID" value="ARP85458.1"/>
    <property type="molecule type" value="Genomic_DNA"/>
</dbReference>
<protein>
    <recommendedName>
        <fullName evidence="4">DUF4254 domain-containing protein</fullName>
    </recommendedName>
</protein>
<keyword evidence="3" id="KW-1185">Reference proteome</keyword>
<evidence type="ECO:0008006" key="4">
    <source>
        <dbReference type="Google" id="ProtNLM"/>
    </source>
</evidence>
<organism evidence="2 3">
    <name type="scientific">Bordetella genomosp. 9</name>
    <dbReference type="NCBI Taxonomy" id="1416803"/>
    <lineage>
        <taxon>Bacteria</taxon>
        <taxon>Pseudomonadati</taxon>
        <taxon>Pseudomonadota</taxon>
        <taxon>Betaproteobacteria</taxon>
        <taxon>Burkholderiales</taxon>
        <taxon>Alcaligenaceae</taxon>
        <taxon>Bordetella</taxon>
    </lineage>
</organism>
<dbReference type="Proteomes" id="UP000194139">
    <property type="component" value="Chromosome"/>
</dbReference>
<sequence length="255" mass="28213">MALATAGQELPAEAAHADAQRPAPSARPDTKTGGPMTLRDHPQPRLALCDAADIDTLHAHALREPGWPARNVEPPEHPLLRQALENHRYNSLLWNEEDQARRRDAPDSAIVANKRAIDRYNQCRNDAIEAMDDLILAAVGHADGAPHGLHWVNSETAGSLIDRMSIGRLKIHHMALQAQRQDADEAHRRRCAARLAALRAQHAHMRACLEALFDGLVHGRCTYRAHRQFKMYNDPALNPYLYGAAAPAAPARDAR</sequence>
<accession>A0A1W6YWQ6</accession>
<dbReference type="InterPro" id="IPR025350">
    <property type="entry name" value="DUF4254"/>
</dbReference>
<name>A0A1W6YWQ6_9BORD</name>
<evidence type="ECO:0000256" key="1">
    <source>
        <dbReference type="SAM" id="MobiDB-lite"/>
    </source>
</evidence>
<dbReference type="AlphaFoldDB" id="A0A1W6YWQ6"/>